<dbReference type="EMBL" id="JAPDRN010000024">
    <property type="protein sequence ID" value="KAJ9637554.1"/>
    <property type="molecule type" value="Genomic_DNA"/>
</dbReference>
<protein>
    <recommendedName>
        <fullName evidence="3">Flavin reductase like domain-containing protein</fullName>
    </recommendedName>
</protein>
<keyword evidence="1" id="KW-0560">Oxidoreductase</keyword>
<evidence type="ECO:0000313" key="5">
    <source>
        <dbReference type="Proteomes" id="UP001172681"/>
    </source>
</evidence>
<keyword evidence="5" id="KW-1185">Reference proteome</keyword>
<organism evidence="4 5">
    <name type="scientific">Knufia peltigerae</name>
    <dbReference type="NCBI Taxonomy" id="1002370"/>
    <lineage>
        <taxon>Eukaryota</taxon>
        <taxon>Fungi</taxon>
        <taxon>Dikarya</taxon>
        <taxon>Ascomycota</taxon>
        <taxon>Pezizomycotina</taxon>
        <taxon>Eurotiomycetes</taxon>
        <taxon>Chaetothyriomycetidae</taxon>
        <taxon>Chaetothyriales</taxon>
        <taxon>Trichomeriaceae</taxon>
        <taxon>Knufia</taxon>
    </lineage>
</organism>
<gene>
    <name evidence="4" type="ORF">H2204_004703</name>
</gene>
<accession>A0AA38Y6T3</accession>
<evidence type="ECO:0000313" key="4">
    <source>
        <dbReference type="EMBL" id="KAJ9637554.1"/>
    </source>
</evidence>
<proteinExistence type="predicted"/>
<dbReference type="SMART" id="SM00903">
    <property type="entry name" value="Flavin_Reduct"/>
    <property type="match status" value="1"/>
</dbReference>
<dbReference type="InterPro" id="IPR012349">
    <property type="entry name" value="Split_barrel_FMN-bd"/>
</dbReference>
<evidence type="ECO:0000256" key="1">
    <source>
        <dbReference type="ARBA" id="ARBA00023002"/>
    </source>
</evidence>
<dbReference type="InterPro" id="IPR050268">
    <property type="entry name" value="NADH-dep_flavin_reductase"/>
</dbReference>
<dbReference type="SUPFAM" id="SSF50475">
    <property type="entry name" value="FMN-binding split barrel"/>
    <property type="match status" value="1"/>
</dbReference>
<dbReference type="InterPro" id="IPR002563">
    <property type="entry name" value="Flavin_Rdtase-like_dom"/>
</dbReference>
<feature type="region of interest" description="Disordered" evidence="2">
    <location>
        <begin position="1"/>
        <end position="71"/>
    </location>
</feature>
<evidence type="ECO:0000259" key="3">
    <source>
        <dbReference type="SMART" id="SM00903"/>
    </source>
</evidence>
<evidence type="ECO:0000256" key="2">
    <source>
        <dbReference type="SAM" id="MobiDB-lite"/>
    </source>
</evidence>
<dbReference type="GO" id="GO:0010181">
    <property type="term" value="F:FMN binding"/>
    <property type="evidence" value="ECO:0007669"/>
    <property type="project" value="InterPro"/>
</dbReference>
<name>A0AA38Y6T3_9EURO</name>
<reference evidence="4" key="1">
    <citation type="submission" date="2022-10" db="EMBL/GenBank/DDBJ databases">
        <title>Culturing micro-colonial fungi from biological soil crusts in the Mojave desert and describing Neophaeococcomyces mojavensis, and introducing the new genera and species Taxawa tesnikishii.</title>
        <authorList>
            <person name="Kurbessoian T."/>
            <person name="Stajich J.E."/>
        </authorList>
    </citation>
    <scope>NUCLEOTIDE SEQUENCE</scope>
    <source>
        <strain evidence="4">TK_35</strain>
    </source>
</reference>
<dbReference type="GO" id="GO:0042602">
    <property type="term" value="F:riboflavin reductase (NADPH) activity"/>
    <property type="evidence" value="ECO:0007669"/>
    <property type="project" value="TreeGrafter"/>
</dbReference>
<dbReference type="Pfam" id="PF01613">
    <property type="entry name" value="Flavin_Reduct"/>
    <property type="match status" value="1"/>
</dbReference>
<feature type="compositionally biased region" description="Basic and acidic residues" evidence="2">
    <location>
        <begin position="10"/>
        <end position="21"/>
    </location>
</feature>
<comment type="caution">
    <text evidence="4">The sequence shown here is derived from an EMBL/GenBank/DDBJ whole genome shotgun (WGS) entry which is preliminary data.</text>
</comment>
<dbReference type="AlphaFoldDB" id="A0AA38Y6T3"/>
<sequence length="230" mass="25121">MAASTIEEYNAVKKTSEESETQHQGGPRVLADQPQSILELQRDLEDSNPVPVHSSHCPASNIPHPATNGDHDLPLRIKEGLRRHAKAVVVITCRHEGQRYAMAATAACELSLEPPSLLVCVNKSASIHSPLTKGADFCINILHSSHQTIARMCSGKVKGEARFEEGSWAEDEQYMPYLSDAQANFFCKLDGSFSYGTHEVFIGHIRSARTNGPVDPLVYVDGSYIPLGQA</sequence>
<dbReference type="PANTHER" id="PTHR30466:SF1">
    <property type="entry name" value="FMN REDUCTASE (NADH) RUTF"/>
    <property type="match status" value="1"/>
</dbReference>
<feature type="domain" description="Flavin reductase like" evidence="3">
    <location>
        <begin position="81"/>
        <end position="226"/>
    </location>
</feature>
<dbReference type="Gene3D" id="2.30.110.10">
    <property type="entry name" value="Electron Transport, Fmn-binding Protein, Chain A"/>
    <property type="match status" value="1"/>
</dbReference>
<dbReference type="PANTHER" id="PTHR30466">
    <property type="entry name" value="FLAVIN REDUCTASE"/>
    <property type="match status" value="1"/>
</dbReference>
<dbReference type="Proteomes" id="UP001172681">
    <property type="component" value="Unassembled WGS sequence"/>
</dbReference>